<dbReference type="Gene3D" id="3.40.50.2000">
    <property type="entry name" value="Glycogen Phosphorylase B"/>
    <property type="match status" value="2"/>
</dbReference>
<dbReference type="InterPro" id="IPR001830">
    <property type="entry name" value="Glyco_trans_20"/>
</dbReference>
<dbReference type="GO" id="GO:0003825">
    <property type="term" value="F:alpha,alpha-trehalose-phosphate synthase (UDP-forming) activity"/>
    <property type="evidence" value="ECO:0007669"/>
    <property type="project" value="TreeGrafter"/>
</dbReference>
<gene>
    <name evidence="2" type="ORF">G3N55_07215</name>
</gene>
<dbReference type="AlphaFoldDB" id="A0A6N9TMW2"/>
<name>A0A6N9TMW2_DISTH</name>
<dbReference type="Pfam" id="PF00982">
    <property type="entry name" value="Glyco_transf_20"/>
    <property type="match status" value="1"/>
</dbReference>
<comment type="similarity">
    <text evidence="1">Belongs to the glycosyltransferase 20 family.</text>
</comment>
<dbReference type="GO" id="GO:0005992">
    <property type="term" value="P:trehalose biosynthetic process"/>
    <property type="evidence" value="ECO:0007669"/>
    <property type="project" value="InterPro"/>
</dbReference>
<protein>
    <submittedName>
        <fullName evidence="2">Trehalose-6-phosphate synthase</fullName>
    </submittedName>
</protein>
<evidence type="ECO:0000256" key="1">
    <source>
        <dbReference type="ARBA" id="ARBA00008799"/>
    </source>
</evidence>
<dbReference type="GO" id="GO:0004805">
    <property type="term" value="F:trehalose-phosphatase activity"/>
    <property type="evidence" value="ECO:0007669"/>
    <property type="project" value="TreeGrafter"/>
</dbReference>
<keyword evidence="3" id="KW-1185">Reference proteome</keyword>
<organism evidence="2 3">
    <name type="scientific">Dissulfurirhabdus thermomarina</name>
    <dbReference type="NCBI Taxonomy" id="1765737"/>
    <lineage>
        <taxon>Bacteria</taxon>
        <taxon>Deltaproteobacteria</taxon>
        <taxon>Dissulfurirhabdaceae</taxon>
        <taxon>Dissulfurirhabdus</taxon>
    </lineage>
</organism>
<evidence type="ECO:0000313" key="2">
    <source>
        <dbReference type="EMBL" id="NDY42631.1"/>
    </source>
</evidence>
<dbReference type="PANTHER" id="PTHR10788">
    <property type="entry name" value="TREHALOSE-6-PHOSPHATE SYNTHASE"/>
    <property type="match status" value="1"/>
</dbReference>
<accession>A0A6N9TMW2</accession>
<sequence length="504" mass="57695">MNQDQPRLVAVSNRLPVSLVREGDQWTVRPGSGGLVTALAPVLRNRGGLWIGWCGATEGAEIEALMGPASREAGYSLHPVTLTADEVRDFYYGFSNEIIWPLFHDLQVRCNFQPRYWHAYQEANRKFAAVAADFSRPSDFIWVHDYHLMQMARALKAMGIQRRTGFFLHIPFPPLDIFLKLPWRAEILSGLLEYDLIGFQTQRDRRNFLSCVHHLMPQLRVRGRGGVVRLAVGEREVRVGAFPISIDFDEFARGAGSQEVADCAWFLHERFPERQVILGVDRLDYTKGIPERLFAFRNALERFPDLHERVNLVLVVVPSREEAPEYRALKAEIDRLVGEVNGRFTRSGWVPIHYYYRSLSRTELLAYYRLSEIALVTPLKDGMNLVCKEYCACKLEEDGVLILSEFAGAVSQLHRDALLVNPYDMEGVANAIHQAFRMDTDERRQRMHRLRAAIRRRDIYWWVNTFLRAALAKDLADFPPVEDYMPQMDITPGTEEGGGAPSGE</sequence>
<dbReference type="PANTHER" id="PTHR10788:SF106">
    <property type="entry name" value="BCDNA.GH08860"/>
    <property type="match status" value="1"/>
</dbReference>
<dbReference type="CDD" id="cd03788">
    <property type="entry name" value="GT20_TPS"/>
    <property type="match status" value="1"/>
</dbReference>
<reference evidence="2 3" key="1">
    <citation type="submission" date="2020-02" db="EMBL/GenBank/DDBJ databases">
        <title>Comparative genomics of sulfur disproportionating microorganisms.</title>
        <authorList>
            <person name="Ward L.M."/>
            <person name="Bertran E."/>
            <person name="Johnston D.T."/>
        </authorList>
    </citation>
    <scope>NUCLEOTIDE SEQUENCE [LARGE SCALE GENOMIC DNA]</scope>
    <source>
        <strain evidence="2 3">DSM 100025</strain>
    </source>
</reference>
<dbReference type="Proteomes" id="UP000469346">
    <property type="component" value="Unassembled WGS sequence"/>
</dbReference>
<dbReference type="EMBL" id="JAAGRR010000071">
    <property type="protein sequence ID" value="NDY42631.1"/>
    <property type="molecule type" value="Genomic_DNA"/>
</dbReference>
<evidence type="ECO:0000313" key="3">
    <source>
        <dbReference type="Proteomes" id="UP000469346"/>
    </source>
</evidence>
<dbReference type="RefSeq" id="WP_163298767.1">
    <property type="nucleotide sequence ID" value="NZ_JAAGRR010000071.1"/>
</dbReference>
<proteinExistence type="inferred from homology"/>
<dbReference type="GO" id="GO:0005829">
    <property type="term" value="C:cytosol"/>
    <property type="evidence" value="ECO:0007669"/>
    <property type="project" value="TreeGrafter"/>
</dbReference>
<comment type="caution">
    <text evidence="2">The sequence shown here is derived from an EMBL/GenBank/DDBJ whole genome shotgun (WGS) entry which is preliminary data.</text>
</comment>
<dbReference type="SUPFAM" id="SSF53756">
    <property type="entry name" value="UDP-Glycosyltransferase/glycogen phosphorylase"/>
    <property type="match status" value="1"/>
</dbReference>